<reference evidence="4" key="1">
    <citation type="submission" date="2017-05" db="EMBL/GenBank/DDBJ databases">
        <title>Physiological properties and genetic analysis related to exopolysaccharide production of fresh-water unicellular cyanobacterium Aphanothece sacrum, Suizenji Nori, that has been cultured as a food source in Japan.</title>
        <authorList>
            <person name="Kanesaki Y."/>
            <person name="Yoshikawa S."/>
            <person name="Ohki K."/>
        </authorList>
    </citation>
    <scope>NUCLEOTIDE SEQUENCE [LARGE SCALE GENOMIC DNA]</scope>
    <source>
        <strain evidence="4">FPU1</strain>
    </source>
</reference>
<dbReference type="InterPro" id="IPR033469">
    <property type="entry name" value="CYTH-like_dom_sf"/>
</dbReference>
<dbReference type="AlphaFoldDB" id="A0A401IBP3"/>
<dbReference type="PIRSF" id="PIRSF016487">
    <property type="entry name" value="CYTH_UCP016487"/>
    <property type="match status" value="1"/>
</dbReference>
<comment type="caution">
    <text evidence="3">The sequence shown here is derived from an EMBL/GenBank/DDBJ whole genome shotgun (WGS) entry which is preliminary data.</text>
</comment>
<feature type="domain" description="CYTH" evidence="2">
    <location>
        <begin position="22"/>
        <end position="169"/>
    </location>
</feature>
<proteinExistence type="predicted"/>
<evidence type="ECO:0000259" key="2">
    <source>
        <dbReference type="PROSITE" id="PS51707"/>
    </source>
</evidence>
<dbReference type="Pfam" id="PF01928">
    <property type="entry name" value="CYTH"/>
    <property type="match status" value="1"/>
</dbReference>
<accession>A0A401IBP3</accession>
<feature type="active site" description="Proton acceptor" evidence="1">
    <location>
        <position position="49"/>
    </location>
</feature>
<dbReference type="EMBL" id="BDQK01000001">
    <property type="protein sequence ID" value="GBF78698.1"/>
    <property type="molecule type" value="Genomic_DNA"/>
</dbReference>
<evidence type="ECO:0000313" key="3">
    <source>
        <dbReference type="EMBL" id="GBF78698.1"/>
    </source>
</evidence>
<dbReference type="PANTHER" id="PTHR40114:SF1">
    <property type="entry name" value="SLR0698 PROTEIN"/>
    <property type="match status" value="1"/>
</dbReference>
<dbReference type="SUPFAM" id="SSF55154">
    <property type="entry name" value="CYTH-like phosphatases"/>
    <property type="match status" value="1"/>
</dbReference>
<sequence length="175" mass="20529">MIDYGELIINYHSKSFGLKIMALEIERKFLIKGDNWRCLALGKIYRQGYIITENKVTTIRVRIVGENAYLTIKGKVEGITRSEFEYPIPLEDATMMLENLCDSPLIEKIRYRIPVKDLVWEVDEFKGENEGLILAEVELTNENQLIELPEWVGEEVTQDFKYYNVNLSKNPYQLW</sequence>
<keyword evidence="4" id="KW-1185">Reference proteome</keyword>
<name>A0A401IBP3_APHSA</name>
<dbReference type="InterPro" id="IPR012042">
    <property type="entry name" value="NeuTTM/CthTTM-like"/>
</dbReference>
<dbReference type="SMART" id="SM01118">
    <property type="entry name" value="CYTH"/>
    <property type="match status" value="1"/>
</dbReference>
<dbReference type="InterPro" id="IPR023577">
    <property type="entry name" value="CYTH_domain"/>
</dbReference>
<dbReference type="Proteomes" id="UP000287247">
    <property type="component" value="Unassembled WGS sequence"/>
</dbReference>
<organism evidence="3 4">
    <name type="scientific">Aphanothece sacrum FPU1</name>
    <dbReference type="NCBI Taxonomy" id="1920663"/>
    <lineage>
        <taxon>Bacteria</taxon>
        <taxon>Bacillati</taxon>
        <taxon>Cyanobacteriota</taxon>
        <taxon>Cyanophyceae</taxon>
        <taxon>Oscillatoriophycideae</taxon>
        <taxon>Chroococcales</taxon>
        <taxon>Aphanothecaceae</taxon>
        <taxon>Aphanothece</taxon>
    </lineage>
</organism>
<dbReference type="PROSITE" id="PS51707">
    <property type="entry name" value="CYTH"/>
    <property type="match status" value="1"/>
</dbReference>
<evidence type="ECO:0000313" key="4">
    <source>
        <dbReference type="Proteomes" id="UP000287247"/>
    </source>
</evidence>
<gene>
    <name evidence="3" type="ORF">AsFPU1_0087</name>
</gene>
<dbReference type="Gene3D" id="2.40.320.10">
    <property type="entry name" value="Hypothetical Protein Pfu-838710-001"/>
    <property type="match status" value="1"/>
</dbReference>
<protein>
    <submittedName>
        <fullName evidence="3">Adenylate cyclase</fullName>
    </submittedName>
</protein>
<evidence type="ECO:0000256" key="1">
    <source>
        <dbReference type="PIRSR" id="PIRSR016487-1"/>
    </source>
</evidence>
<dbReference type="CDD" id="cd07891">
    <property type="entry name" value="CYTH-like_CthTTM-like_1"/>
    <property type="match status" value="1"/>
</dbReference>
<dbReference type="PANTHER" id="PTHR40114">
    <property type="entry name" value="SLR0698 PROTEIN"/>
    <property type="match status" value="1"/>
</dbReference>